<keyword evidence="3" id="KW-1185">Reference proteome</keyword>
<sequence>MCLGDYLLFVLFLTGQLQSAISLSSVVKDAPGPPFILVPGDGGSQVEARLNKTDVVHYVCEKTTEDFFNIWLNMELLVPLIIDCWIDNMKLVYDNKKRTTSNMAGVETRIPGFGASYSVEWLDPSHASTGSYFTTIASALVALGYQRNVSIRGAPYDFRKAPNENGEYFVRLRALVEETYTMNGGRRVVLLAHSMGGPSCLHFLHLQSQRWKDTYIQALITLAGVWGGSVKALKVYAVGDDLGSYVLRESTMRAQQITSPSLAWLLPSTYFWDDNELLVQTDDRNYTIHDLRQYLVDIDYEVGWEMRLDVQKYADDFSPPGVEVHCLQGYGVDTIDRLVFGKGKFPDGYPSFVYGDGDGTVNNRSLEGCVQWRNAQPQRIYHQAFPNANHMSILRDDRVVAYISALVHKFNMFPH</sequence>
<dbReference type="Proteomes" id="UP001159363">
    <property type="component" value="Chromosome 14"/>
</dbReference>
<evidence type="ECO:0008006" key="4">
    <source>
        <dbReference type="Google" id="ProtNLM"/>
    </source>
</evidence>
<comment type="caution">
    <text evidence="2">The sequence shown here is derived from an EMBL/GenBank/DDBJ whole genome shotgun (WGS) entry which is preliminary data.</text>
</comment>
<dbReference type="Gene3D" id="3.40.50.1820">
    <property type="entry name" value="alpha/beta hydrolase"/>
    <property type="match status" value="2"/>
</dbReference>
<proteinExistence type="predicted"/>
<evidence type="ECO:0000313" key="3">
    <source>
        <dbReference type="Proteomes" id="UP001159363"/>
    </source>
</evidence>
<gene>
    <name evidence="2" type="ORF">PR048_031157</name>
</gene>
<dbReference type="EMBL" id="JARBHB010000015">
    <property type="protein sequence ID" value="KAJ8867356.1"/>
    <property type="molecule type" value="Genomic_DNA"/>
</dbReference>
<evidence type="ECO:0000313" key="2">
    <source>
        <dbReference type="EMBL" id="KAJ8867356.1"/>
    </source>
</evidence>
<organism evidence="2 3">
    <name type="scientific">Dryococelus australis</name>
    <dbReference type="NCBI Taxonomy" id="614101"/>
    <lineage>
        <taxon>Eukaryota</taxon>
        <taxon>Metazoa</taxon>
        <taxon>Ecdysozoa</taxon>
        <taxon>Arthropoda</taxon>
        <taxon>Hexapoda</taxon>
        <taxon>Insecta</taxon>
        <taxon>Pterygota</taxon>
        <taxon>Neoptera</taxon>
        <taxon>Polyneoptera</taxon>
        <taxon>Phasmatodea</taxon>
        <taxon>Verophasmatodea</taxon>
        <taxon>Anareolatae</taxon>
        <taxon>Phasmatidae</taxon>
        <taxon>Eurycanthinae</taxon>
        <taxon>Dryococelus</taxon>
    </lineage>
</organism>
<feature type="signal peptide" evidence="1">
    <location>
        <begin position="1"/>
        <end position="19"/>
    </location>
</feature>
<reference evidence="2 3" key="1">
    <citation type="submission" date="2023-02" db="EMBL/GenBank/DDBJ databases">
        <title>LHISI_Scaffold_Assembly.</title>
        <authorList>
            <person name="Stuart O.P."/>
            <person name="Cleave R."/>
            <person name="Magrath M.J.L."/>
            <person name="Mikheyev A.S."/>
        </authorList>
    </citation>
    <scope>NUCLEOTIDE SEQUENCE [LARGE SCALE GENOMIC DNA]</scope>
    <source>
        <strain evidence="2">Daus_M_001</strain>
        <tissue evidence="2">Leg muscle</tissue>
    </source>
</reference>
<dbReference type="InterPro" id="IPR003386">
    <property type="entry name" value="LACT/PDAT_acylTrfase"/>
</dbReference>
<keyword evidence="1" id="KW-0732">Signal</keyword>
<evidence type="ECO:0000256" key="1">
    <source>
        <dbReference type="SAM" id="SignalP"/>
    </source>
</evidence>
<dbReference type="InterPro" id="IPR029058">
    <property type="entry name" value="AB_hydrolase_fold"/>
</dbReference>
<dbReference type="Pfam" id="PF02450">
    <property type="entry name" value="LCAT"/>
    <property type="match status" value="1"/>
</dbReference>
<protein>
    <recommendedName>
        <fullName evidence="4">Group XV phospholipase A2</fullName>
    </recommendedName>
</protein>
<accession>A0ABQ9G789</accession>
<name>A0ABQ9G789_9NEOP</name>
<feature type="chain" id="PRO_5046577412" description="Group XV phospholipase A2" evidence="1">
    <location>
        <begin position="20"/>
        <end position="415"/>
    </location>
</feature>
<dbReference type="PANTHER" id="PTHR11440">
    <property type="entry name" value="LECITHIN-CHOLESTEROL ACYLTRANSFERASE-RELATED"/>
    <property type="match status" value="1"/>
</dbReference>
<dbReference type="SUPFAM" id="SSF53474">
    <property type="entry name" value="alpha/beta-Hydrolases"/>
    <property type="match status" value="1"/>
</dbReference>